<keyword evidence="3 9" id="KW-1003">Cell membrane</keyword>
<dbReference type="PIRSF" id="PIRSF500217">
    <property type="entry name" value="AlgI"/>
    <property type="match status" value="1"/>
</dbReference>
<evidence type="ECO:0000313" key="11">
    <source>
        <dbReference type="EMBL" id="KFA87038.1"/>
    </source>
</evidence>
<feature type="transmembrane region" description="Helical" evidence="10">
    <location>
        <begin position="311"/>
        <end position="328"/>
    </location>
</feature>
<evidence type="ECO:0000256" key="4">
    <source>
        <dbReference type="ARBA" id="ARBA00022679"/>
    </source>
</evidence>
<evidence type="ECO:0000256" key="7">
    <source>
        <dbReference type="ARBA" id="ARBA00023136"/>
    </source>
</evidence>
<sequence>MYFHSLQFLFFLTLTFSLYWALHRYKWPRLGVLMVASVYFYSMWTPWPLVLFLGATGINHLCIKGFRRSQSAGVRKALLTLSIVSTLGVLCTFKYADMFRETAVALLGPLGIHVRTQPFGLLLPVGLSFFTFQALSYVVDQYRGEIEKEHSFFEHLLYLLFFPHLVAGPIVRASHLIERFDDTPSLTAEEGGRGLYRIAVGLAKKLIIADVLGSGLVDPVFASPEAYTSAECFIAAVAYSFELYFDFSAYSDIAIGTAALFGFKFAENFNRPYLATNLFDFWARWHISLSNWLRDYLYRPLGGNRVSKPRALLNLMITMGLGGLWHGADWRFAIWGLAHGAMECVIRVWWWMTGKPPKEGKMAVVRAGLGWVATFTVVVLTRIVFRSPSLAHAGEMYLRLFEGSLGLANVSTLVWTMLAVAAVSHVTPLSLFHKAGDLFVRMPVPVRAVVLVLVGLGVRHLTSVETRPYVYFQF</sequence>
<dbReference type="EMBL" id="JPMI01000394">
    <property type="protein sequence ID" value="KFA87038.1"/>
    <property type="molecule type" value="Genomic_DNA"/>
</dbReference>
<dbReference type="RefSeq" id="WP_043413488.1">
    <property type="nucleotide sequence ID" value="NZ_JPMI01000394.1"/>
</dbReference>
<organism evidence="11 12">
    <name type="scientific">Archangium violaceum Cb vi76</name>
    <dbReference type="NCBI Taxonomy" id="1406225"/>
    <lineage>
        <taxon>Bacteria</taxon>
        <taxon>Pseudomonadati</taxon>
        <taxon>Myxococcota</taxon>
        <taxon>Myxococcia</taxon>
        <taxon>Myxococcales</taxon>
        <taxon>Cystobacterineae</taxon>
        <taxon>Archangiaceae</taxon>
        <taxon>Archangium</taxon>
    </lineage>
</organism>
<feature type="transmembrane region" description="Helical" evidence="10">
    <location>
        <begin position="116"/>
        <end position="139"/>
    </location>
</feature>
<dbReference type="PIRSF" id="PIRSF016636">
    <property type="entry name" value="AlgI_DltB"/>
    <property type="match status" value="1"/>
</dbReference>
<dbReference type="InterPro" id="IPR051085">
    <property type="entry name" value="MB_O-acyltransferase"/>
</dbReference>
<feature type="transmembrane region" description="Helical" evidence="10">
    <location>
        <begin position="405"/>
        <end position="432"/>
    </location>
</feature>
<evidence type="ECO:0000256" key="6">
    <source>
        <dbReference type="ARBA" id="ARBA00022989"/>
    </source>
</evidence>
<evidence type="ECO:0000256" key="8">
    <source>
        <dbReference type="ARBA" id="ARBA00023315"/>
    </source>
</evidence>
<dbReference type="AlphaFoldDB" id="A0A084SF03"/>
<dbReference type="GO" id="GO:0016746">
    <property type="term" value="F:acyltransferase activity"/>
    <property type="evidence" value="ECO:0007669"/>
    <property type="project" value="UniProtKB-KW"/>
</dbReference>
<evidence type="ECO:0000256" key="5">
    <source>
        <dbReference type="ARBA" id="ARBA00022692"/>
    </source>
</evidence>
<proteinExistence type="inferred from homology"/>
<dbReference type="Proteomes" id="UP000028547">
    <property type="component" value="Unassembled WGS sequence"/>
</dbReference>
<comment type="similarity">
    <text evidence="2 9">Belongs to the membrane-bound acyltransferase family.</text>
</comment>
<dbReference type="PANTHER" id="PTHR13285:SF23">
    <property type="entry name" value="TEICHOIC ACID D-ALANYLTRANSFERASE"/>
    <property type="match status" value="1"/>
</dbReference>
<accession>A0A084SF03</accession>
<feature type="transmembrane region" description="Helical" evidence="10">
    <location>
        <begin position="364"/>
        <end position="385"/>
    </location>
</feature>
<feature type="transmembrane region" description="Helical" evidence="10">
    <location>
        <begin position="27"/>
        <end position="44"/>
    </location>
</feature>
<feature type="transmembrane region" description="Helical" evidence="10">
    <location>
        <begin position="6"/>
        <end position="22"/>
    </location>
</feature>
<dbReference type="InterPro" id="IPR028362">
    <property type="entry name" value="AlgI"/>
</dbReference>
<keyword evidence="7 9" id="KW-0472">Membrane</keyword>
<keyword evidence="5 10" id="KW-0812">Transmembrane</keyword>
<comment type="caution">
    <text evidence="11">The sequence shown here is derived from an EMBL/GenBank/DDBJ whole genome shotgun (WGS) entry which is preliminary data.</text>
</comment>
<name>A0A084SF03_9BACT</name>
<dbReference type="PANTHER" id="PTHR13285">
    <property type="entry name" value="ACYLTRANSFERASE"/>
    <property type="match status" value="1"/>
</dbReference>
<dbReference type="InterPro" id="IPR024194">
    <property type="entry name" value="Ac/AlaTfrase_AlgI/DltB"/>
</dbReference>
<evidence type="ECO:0000256" key="3">
    <source>
        <dbReference type="ARBA" id="ARBA00022475"/>
    </source>
</evidence>
<comment type="subcellular location">
    <subcellularLocation>
        <location evidence="1">Cell membrane</location>
        <topology evidence="1">Multi-pass membrane protein</topology>
    </subcellularLocation>
</comment>
<feature type="transmembrane region" description="Helical" evidence="10">
    <location>
        <begin position="334"/>
        <end position="352"/>
    </location>
</feature>
<keyword evidence="6 10" id="KW-1133">Transmembrane helix</keyword>
<evidence type="ECO:0000256" key="10">
    <source>
        <dbReference type="SAM" id="Phobius"/>
    </source>
</evidence>
<reference evidence="11 12" key="1">
    <citation type="submission" date="2014-07" db="EMBL/GenBank/DDBJ databases">
        <title>Draft Genome Sequence of Gephyronic Acid Producer, Cystobacter violaceus Strain Cb vi76.</title>
        <authorList>
            <person name="Stevens D.C."/>
            <person name="Young J."/>
            <person name="Carmichael R."/>
            <person name="Tan J."/>
            <person name="Taylor R.E."/>
        </authorList>
    </citation>
    <scope>NUCLEOTIDE SEQUENCE [LARGE SCALE GENOMIC DNA]</scope>
    <source>
        <strain evidence="11 12">Cb vi76</strain>
    </source>
</reference>
<dbReference type="Pfam" id="PF03062">
    <property type="entry name" value="MBOAT"/>
    <property type="match status" value="1"/>
</dbReference>
<evidence type="ECO:0000313" key="12">
    <source>
        <dbReference type="Proteomes" id="UP000028547"/>
    </source>
</evidence>
<dbReference type="GO" id="GO:0005886">
    <property type="term" value="C:plasma membrane"/>
    <property type="evidence" value="ECO:0007669"/>
    <property type="project" value="UniProtKB-SubCell"/>
</dbReference>
<dbReference type="InterPro" id="IPR004299">
    <property type="entry name" value="MBOAT_fam"/>
</dbReference>
<keyword evidence="4 9" id="KW-0808">Transferase</keyword>
<gene>
    <name evidence="11" type="ORF">Q664_50055</name>
</gene>
<evidence type="ECO:0000256" key="2">
    <source>
        <dbReference type="ARBA" id="ARBA00010323"/>
    </source>
</evidence>
<evidence type="ECO:0000256" key="1">
    <source>
        <dbReference type="ARBA" id="ARBA00004651"/>
    </source>
</evidence>
<feature type="transmembrane region" description="Helical" evidence="10">
    <location>
        <begin position="78"/>
        <end position="96"/>
    </location>
</feature>
<evidence type="ECO:0000256" key="9">
    <source>
        <dbReference type="PIRNR" id="PIRNR016636"/>
    </source>
</evidence>
<keyword evidence="8 9" id="KW-0012">Acyltransferase</keyword>
<protein>
    <submittedName>
        <fullName evidence="11">Alginate biosynthesis protein</fullName>
    </submittedName>
</protein>
<dbReference type="GO" id="GO:0042121">
    <property type="term" value="P:alginic acid biosynthetic process"/>
    <property type="evidence" value="ECO:0007669"/>
    <property type="project" value="InterPro"/>
</dbReference>